<keyword evidence="9" id="KW-1185">Reference proteome</keyword>
<keyword evidence="6" id="KW-0732">Signal</keyword>
<evidence type="ECO:0000256" key="2">
    <source>
        <dbReference type="ARBA" id="ARBA00022670"/>
    </source>
</evidence>
<name>A0A841FYE4_9ACTN</name>
<feature type="region of interest" description="Disordered" evidence="5">
    <location>
        <begin position="146"/>
        <end position="166"/>
    </location>
</feature>
<comment type="caution">
    <text evidence="8">The sequence shown here is derived from an EMBL/GenBank/DDBJ whole genome shotgun (WGS) entry which is preliminary data.</text>
</comment>
<evidence type="ECO:0000313" key="9">
    <source>
        <dbReference type="Proteomes" id="UP000548476"/>
    </source>
</evidence>
<comment type="similarity">
    <text evidence="1">Belongs to the peptidase C40 family.</text>
</comment>
<evidence type="ECO:0000256" key="4">
    <source>
        <dbReference type="ARBA" id="ARBA00022807"/>
    </source>
</evidence>
<dbReference type="PANTHER" id="PTHR47359:SF3">
    <property type="entry name" value="NLP_P60 DOMAIN-CONTAINING PROTEIN-RELATED"/>
    <property type="match status" value="1"/>
</dbReference>
<feature type="region of interest" description="Disordered" evidence="5">
    <location>
        <begin position="39"/>
        <end position="79"/>
    </location>
</feature>
<evidence type="ECO:0000313" key="8">
    <source>
        <dbReference type="EMBL" id="MBB6037469.1"/>
    </source>
</evidence>
<feature type="compositionally biased region" description="Low complexity" evidence="5">
    <location>
        <begin position="67"/>
        <end position="77"/>
    </location>
</feature>
<feature type="domain" description="NlpC/P60" evidence="7">
    <location>
        <begin position="251"/>
        <end position="380"/>
    </location>
</feature>
<feature type="compositionally biased region" description="Pro residues" evidence="5">
    <location>
        <begin position="385"/>
        <end position="412"/>
    </location>
</feature>
<evidence type="ECO:0000256" key="5">
    <source>
        <dbReference type="SAM" id="MobiDB-lite"/>
    </source>
</evidence>
<feature type="signal peptide" evidence="6">
    <location>
        <begin position="1"/>
        <end position="35"/>
    </location>
</feature>
<dbReference type="Proteomes" id="UP000548476">
    <property type="component" value="Unassembled WGS sequence"/>
</dbReference>
<feature type="region of interest" description="Disordered" evidence="5">
    <location>
        <begin position="378"/>
        <end position="470"/>
    </location>
</feature>
<keyword evidence="2" id="KW-0645">Protease</keyword>
<dbReference type="GO" id="GO:0008234">
    <property type="term" value="F:cysteine-type peptidase activity"/>
    <property type="evidence" value="ECO:0007669"/>
    <property type="project" value="UniProtKB-KW"/>
</dbReference>
<dbReference type="InterPro" id="IPR051794">
    <property type="entry name" value="PG_Endopeptidase_C40"/>
</dbReference>
<dbReference type="PROSITE" id="PS51935">
    <property type="entry name" value="NLPC_P60"/>
    <property type="match status" value="1"/>
</dbReference>
<dbReference type="Pfam" id="PF00877">
    <property type="entry name" value="NLPC_P60"/>
    <property type="match status" value="1"/>
</dbReference>
<evidence type="ECO:0000256" key="1">
    <source>
        <dbReference type="ARBA" id="ARBA00007074"/>
    </source>
</evidence>
<dbReference type="Gene3D" id="3.90.1720.10">
    <property type="entry name" value="endopeptidase domain like (from Nostoc punctiforme)"/>
    <property type="match status" value="1"/>
</dbReference>
<dbReference type="GO" id="GO:0006508">
    <property type="term" value="P:proteolysis"/>
    <property type="evidence" value="ECO:0007669"/>
    <property type="project" value="UniProtKB-KW"/>
</dbReference>
<dbReference type="InterPro" id="IPR000064">
    <property type="entry name" value="NLP_P60_dom"/>
</dbReference>
<dbReference type="SUPFAM" id="SSF54001">
    <property type="entry name" value="Cysteine proteinases"/>
    <property type="match status" value="1"/>
</dbReference>
<feature type="chain" id="PRO_5032502636" evidence="6">
    <location>
        <begin position="36"/>
        <end position="470"/>
    </location>
</feature>
<keyword evidence="4" id="KW-0788">Thiol protease</keyword>
<keyword evidence="3 8" id="KW-0378">Hydrolase</keyword>
<evidence type="ECO:0000256" key="3">
    <source>
        <dbReference type="ARBA" id="ARBA00022801"/>
    </source>
</evidence>
<protein>
    <submittedName>
        <fullName evidence="8">Cell wall-associated NlpC family hydrolase</fullName>
    </submittedName>
</protein>
<proteinExistence type="inferred from homology"/>
<gene>
    <name evidence="8" type="ORF">HNR73_005345</name>
</gene>
<dbReference type="AlphaFoldDB" id="A0A841FYE4"/>
<evidence type="ECO:0000256" key="6">
    <source>
        <dbReference type="SAM" id="SignalP"/>
    </source>
</evidence>
<dbReference type="RefSeq" id="WP_184790283.1">
    <property type="nucleotide sequence ID" value="NZ_BONT01000093.1"/>
</dbReference>
<feature type="compositionally biased region" description="Low complexity" evidence="5">
    <location>
        <begin position="413"/>
        <end position="453"/>
    </location>
</feature>
<dbReference type="PANTHER" id="PTHR47359">
    <property type="entry name" value="PEPTIDOGLYCAN DL-ENDOPEPTIDASE CWLO"/>
    <property type="match status" value="1"/>
</dbReference>
<reference evidence="8 9" key="1">
    <citation type="submission" date="2020-08" db="EMBL/GenBank/DDBJ databases">
        <title>Genomic Encyclopedia of Type Strains, Phase IV (KMG-IV): sequencing the most valuable type-strain genomes for metagenomic binning, comparative biology and taxonomic classification.</title>
        <authorList>
            <person name="Goeker M."/>
        </authorList>
    </citation>
    <scope>NUCLEOTIDE SEQUENCE [LARGE SCALE GENOMIC DNA]</scope>
    <source>
        <strain evidence="8 9">YIM 65646</strain>
    </source>
</reference>
<organism evidence="8 9">
    <name type="scientific">Phytomonospora endophytica</name>
    <dbReference type="NCBI Taxonomy" id="714109"/>
    <lineage>
        <taxon>Bacteria</taxon>
        <taxon>Bacillati</taxon>
        <taxon>Actinomycetota</taxon>
        <taxon>Actinomycetes</taxon>
        <taxon>Micromonosporales</taxon>
        <taxon>Micromonosporaceae</taxon>
        <taxon>Phytomonospora</taxon>
    </lineage>
</organism>
<dbReference type="InterPro" id="IPR038765">
    <property type="entry name" value="Papain-like_cys_pep_sf"/>
</dbReference>
<accession>A0A841FYE4</accession>
<evidence type="ECO:0000259" key="7">
    <source>
        <dbReference type="PROSITE" id="PS51935"/>
    </source>
</evidence>
<dbReference type="EMBL" id="JACHGT010000012">
    <property type="protein sequence ID" value="MBB6037469.1"/>
    <property type="molecule type" value="Genomic_DNA"/>
</dbReference>
<sequence length="470" mass="48276">MRPLWTKARKLGRVLFMFTTAAVMLAAMPATVALADPPGVTAPPAGGSRPDGSVPPPTSGLPGTGTGLPPTGTAVPGIGPLASQIQTKNVELAKLAEQSKAATIDLGNRNQLVTASLGQLNQAQSVVDALETAVSDLAAKKYTDSGATPLDLSGLAPGSGDSGDDLTAQLADARTTLDEAQAAYDAATAAQTRATERDSTLRTAYEKLNTEVTKLVKDNQKAILDAEKAREEFSKGYSGKFGEKVKGYSAGPKAIKAAQWALKQLGKPYQWSEEGPNSFDCSGLMWAAYRSVGISLPRIANDQYHQTSDEPIGVEYLLPGDLIFYGDRPGDWTSVYHVGMYIGDGKMVQAPTAGDVVKVSPVWFDDYFGATRVVKAVKGDGDDVTPPPTTGNPSPSPSPSSPSPSPSSPSPSPSGSSMFPSPSGSGSDPDSSSSPSPSDSGSESAGSPSGIEPSPDPLDSGAASSVSPSA</sequence>